<name>A0A9Q1MI08_9SOLA</name>
<gene>
    <name evidence="1" type="ORF">K7X08_022555</name>
</gene>
<dbReference type="OrthoDB" id="25840at2759"/>
<accession>A0A9Q1MI08</accession>
<dbReference type="Proteomes" id="UP001152561">
    <property type="component" value="Unassembled WGS sequence"/>
</dbReference>
<sequence>MRQITEQWECIPRAVEELAKFDGSCVGSAKPHKHLCKQAVTCKQIYELEYRNREEDELLKMKDERTRVSGKACDVAKDGAYDSDDTIEMTEEEINQAYTTIKN</sequence>
<dbReference type="PANTHER" id="PTHR11370:SF5">
    <property type="entry name" value="DNA REPAIR PROTEIN XRCC1"/>
    <property type="match status" value="1"/>
</dbReference>
<dbReference type="EMBL" id="JAJAGQ010000006">
    <property type="protein sequence ID" value="KAJ8560695.1"/>
    <property type="molecule type" value="Genomic_DNA"/>
</dbReference>
<comment type="caution">
    <text evidence="1">The sequence shown here is derived from an EMBL/GenBank/DDBJ whole genome shotgun (WGS) entry which is preliminary data.</text>
</comment>
<organism evidence="1 2">
    <name type="scientific">Anisodus acutangulus</name>
    <dbReference type="NCBI Taxonomy" id="402998"/>
    <lineage>
        <taxon>Eukaryota</taxon>
        <taxon>Viridiplantae</taxon>
        <taxon>Streptophyta</taxon>
        <taxon>Embryophyta</taxon>
        <taxon>Tracheophyta</taxon>
        <taxon>Spermatophyta</taxon>
        <taxon>Magnoliopsida</taxon>
        <taxon>eudicotyledons</taxon>
        <taxon>Gunneridae</taxon>
        <taxon>Pentapetalae</taxon>
        <taxon>asterids</taxon>
        <taxon>lamiids</taxon>
        <taxon>Solanales</taxon>
        <taxon>Solanaceae</taxon>
        <taxon>Solanoideae</taxon>
        <taxon>Hyoscyameae</taxon>
        <taxon>Anisodus</taxon>
    </lineage>
</organism>
<protein>
    <submittedName>
        <fullName evidence="1">Uncharacterized protein</fullName>
    </submittedName>
</protein>
<dbReference type="AlphaFoldDB" id="A0A9Q1MI08"/>
<reference evidence="2" key="1">
    <citation type="journal article" date="2023" name="Proc. Natl. Acad. Sci. U.S.A.">
        <title>Genomic and structural basis for evolution of tropane alkaloid biosynthesis.</title>
        <authorList>
            <person name="Wanga Y.-J."/>
            <person name="Taina T."/>
            <person name="Yua J.-Y."/>
            <person name="Lia J."/>
            <person name="Xua B."/>
            <person name="Chenc J."/>
            <person name="D'Auriad J.C."/>
            <person name="Huanga J.-P."/>
            <person name="Huanga S.-X."/>
        </authorList>
    </citation>
    <scope>NUCLEOTIDE SEQUENCE [LARGE SCALE GENOMIC DNA]</scope>
    <source>
        <strain evidence="2">cv. KIB-2019</strain>
    </source>
</reference>
<dbReference type="PANTHER" id="PTHR11370">
    <property type="entry name" value="DNA-REPAIR PROTEIN XRCC1"/>
    <property type="match status" value="1"/>
</dbReference>
<keyword evidence="2" id="KW-1185">Reference proteome</keyword>
<proteinExistence type="predicted"/>
<evidence type="ECO:0000313" key="2">
    <source>
        <dbReference type="Proteomes" id="UP001152561"/>
    </source>
</evidence>
<evidence type="ECO:0000313" key="1">
    <source>
        <dbReference type="EMBL" id="KAJ8560695.1"/>
    </source>
</evidence>